<proteinExistence type="predicted"/>
<keyword evidence="1" id="KW-0479">Metal-binding</keyword>
<dbReference type="OrthoDB" id="5972909at2759"/>
<keyword evidence="1" id="KW-0862">Zinc</keyword>
<dbReference type="EMBL" id="MU825406">
    <property type="protein sequence ID" value="KAJ7391337.1"/>
    <property type="molecule type" value="Genomic_DNA"/>
</dbReference>
<organism evidence="3 4">
    <name type="scientific">Desmophyllum pertusum</name>
    <dbReference type="NCBI Taxonomy" id="174260"/>
    <lineage>
        <taxon>Eukaryota</taxon>
        <taxon>Metazoa</taxon>
        <taxon>Cnidaria</taxon>
        <taxon>Anthozoa</taxon>
        <taxon>Hexacorallia</taxon>
        <taxon>Scleractinia</taxon>
        <taxon>Caryophylliina</taxon>
        <taxon>Caryophylliidae</taxon>
        <taxon>Desmophyllum</taxon>
    </lineage>
</organism>
<keyword evidence="4" id="KW-1185">Reference proteome</keyword>
<evidence type="ECO:0000313" key="3">
    <source>
        <dbReference type="EMBL" id="KAJ7391337.1"/>
    </source>
</evidence>
<sequence length="290" mass="33130">MVPNATRQERRSNVKELSCLSPTSMSQLSLPCRAFGGATNSKSLMRGCANYSNCGKDKGNKHEVTQHGFIYERYEHGQERDLMGYFHCRASCGLVFSTKYIRNNHESKLHPHFSPARDELEEETEEEAPHEDFLFNYHQAKLAFGLVLLEFDDAVKEGDGERPTRLVQANGKTKYANEEEEANNLKWNRSFNKYGIPDSAARVANTVEPMEYITDSIKSDCGVLETPGYRSSGKPEVAVVQIIKDNREGHPSFPIFPANLLRKIDYRNLHNWMNGLMKTWEAVYELNRLD</sequence>
<evidence type="ECO:0000259" key="2">
    <source>
        <dbReference type="PROSITE" id="PS50157"/>
    </source>
</evidence>
<evidence type="ECO:0000313" key="4">
    <source>
        <dbReference type="Proteomes" id="UP001163046"/>
    </source>
</evidence>
<keyword evidence="1" id="KW-0863">Zinc-finger</keyword>
<name>A0A9X0A0W0_9CNID</name>
<dbReference type="PROSITE" id="PS50157">
    <property type="entry name" value="ZINC_FINGER_C2H2_2"/>
    <property type="match status" value="1"/>
</dbReference>
<dbReference type="Proteomes" id="UP001163046">
    <property type="component" value="Unassembled WGS sequence"/>
</dbReference>
<dbReference type="GO" id="GO:0008270">
    <property type="term" value="F:zinc ion binding"/>
    <property type="evidence" value="ECO:0007669"/>
    <property type="project" value="UniProtKB-KW"/>
</dbReference>
<feature type="domain" description="C2H2-type" evidence="2">
    <location>
        <begin position="86"/>
        <end position="115"/>
    </location>
</feature>
<dbReference type="InterPro" id="IPR013087">
    <property type="entry name" value="Znf_C2H2_type"/>
</dbReference>
<evidence type="ECO:0000256" key="1">
    <source>
        <dbReference type="PROSITE-ProRule" id="PRU00042"/>
    </source>
</evidence>
<accession>A0A9X0A0W0</accession>
<comment type="caution">
    <text evidence="3">The sequence shown here is derived from an EMBL/GenBank/DDBJ whole genome shotgun (WGS) entry which is preliminary data.</text>
</comment>
<protein>
    <recommendedName>
        <fullName evidence="2">C2H2-type domain-containing protein</fullName>
    </recommendedName>
</protein>
<dbReference type="AlphaFoldDB" id="A0A9X0A0W0"/>
<reference evidence="3" key="1">
    <citation type="submission" date="2023-01" db="EMBL/GenBank/DDBJ databases">
        <title>Genome assembly of the deep-sea coral Lophelia pertusa.</title>
        <authorList>
            <person name="Herrera S."/>
            <person name="Cordes E."/>
        </authorList>
    </citation>
    <scope>NUCLEOTIDE SEQUENCE</scope>
    <source>
        <strain evidence="3">USNM1676648</strain>
        <tissue evidence="3">Polyp</tissue>
    </source>
</reference>
<dbReference type="PROSITE" id="PS00028">
    <property type="entry name" value="ZINC_FINGER_C2H2_1"/>
    <property type="match status" value="1"/>
</dbReference>
<gene>
    <name evidence="3" type="ORF">OS493_018380</name>
</gene>